<name>A0ABQ1X496_9BACT</name>
<evidence type="ECO:0000313" key="2">
    <source>
        <dbReference type="Proteomes" id="UP000601361"/>
    </source>
</evidence>
<evidence type="ECO:0000313" key="1">
    <source>
        <dbReference type="EMBL" id="GGG59253.1"/>
    </source>
</evidence>
<gene>
    <name evidence="1" type="ORF">GCM10011378_39090</name>
</gene>
<accession>A0ABQ1X496</accession>
<comment type="caution">
    <text evidence="1">The sequence shown here is derived from an EMBL/GenBank/DDBJ whole genome shotgun (WGS) entry which is preliminary data.</text>
</comment>
<protein>
    <submittedName>
        <fullName evidence="1">Uncharacterized protein</fullName>
    </submittedName>
</protein>
<keyword evidence="2" id="KW-1185">Reference proteome</keyword>
<sequence length="63" mass="7110">MVFKVTETARQLVQVAAHMGMEIDTPAAYEALLKLVRAVRPIAQESLRRTREEQGGQYVLLLL</sequence>
<organism evidence="1 2">
    <name type="scientific">Hymenobacter glacieicola</name>
    <dbReference type="NCBI Taxonomy" id="1562124"/>
    <lineage>
        <taxon>Bacteria</taxon>
        <taxon>Pseudomonadati</taxon>
        <taxon>Bacteroidota</taxon>
        <taxon>Cytophagia</taxon>
        <taxon>Cytophagales</taxon>
        <taxon>Hymenobacteraceae</taxon>
        <taxon>Hymenobacter</taxon>
    </lineage>
</organism>
<reference evidence="2" key="1">
    <citation type="journal article" date="2019" name="Int. J. Syst. Evol. Microbiol.">
        <title>The Global Catalogue of Microorganisms (GCM) 10K type strain sequencing project: providing services to taxonomists for standard genome sequencing and annotation.</title>
        <authorList>
            <consortium name="The Broad Institute Genomics Platform"/>
            <consortium name="The Broad Institute Genome Sequencing Center for Infectious Disease"/>
            <person name="Wu L."/>
            <person name="Ma J."/>
        </authorList>
    </citation>
    <scope>NUCLEOTIDE SEQUENCE [LARGE SCALE GENOMIC DNA]</scope>
    <source>
        <strain evidence="2">CGMCC 1.12990</strain>
    </source>
</reference>
<dbReference type="RefSeq" id="WP_188559564.1">
    <property type="nucleotide sequence ID" value="NZ_BMGS01000014.1"/>
</dbReference>
<proteinExistence type="predicted"/>
<dbReference type="EMBL" id="BMGS01000014">
    <property type="protein sequence ID" value="GGG59253.1"/>
    <property type="molecule type" value="Genomic_DNA"/>
</dbReference>
<dbReference type="Proteomes" id="UP000601361">
    <property type="component" value="Unassembled WGS sequence"/>
</dbReference>